<dbReference type="EMBL" id="JYDO01000330">
    <property type="protein sequence ID" value="KRZ65571.1"/>
    <property type="molecule type" value="Genomic_DNA"/>
</dbReference>
<sequence>MRAVKWQTFAEWEAKYLKMTGESVSVSLLLRQAESMPLETEEGKG</sequence>
<proteinExistence type="predicted"/>
<organism evidence="1 2">
    <name type="scientific">Trichinella papuae</name>
    <dbReference type="NCBI Taxonomy" id="268474"/>
    <lineage>
        <taxon>Eukaryota</taxon>
        <taxon>Metazoa</taxon>
        <taxon>Ecdysozoa</taxon>
        <taxon>Nematoda</taxon>
        <taxon>Enoplea</taxon>
        <taxon>Dorylaimia</taxon>
        <taxon>Trichinellida</taxon>
        <taxon>Trichinellidae</taxon>
        <taxon>Trichinella</taxon>
    </lineage>
</organism>
<gene>
    <name evidence="1" type="ORF">T10_2285</name>
</gene>
<evidence type="ECO:0000313" key="1">
    <source>
        <dbReference type="EMBL" id="KRZ65571.1"/>
    </source>
</evidence>
<dbReference type="Proteomes" id="UP000054843">
    <property type="component" value="Unassembled WGS sequence"/>
</dbReference>
<evidence type="ECO:0000313" key="2">
    <source>
        <dbReference type="Proteomes" id="UP000054843"/>
    </source>
</evidence>
<protein>
    <submittedName>
        <fullName evidence="1">Uncharacterized protein</fullName>
    </submittedName>
</protein>
<keyword evidence="2" id="KW-1185">Reference proteome</keyword>
<comment type="caution">
    <text evidence="1">The sequence shown here is derived from an EMBL/GenBank/DDBJ whole genome shotgun (WGS) entry which is preliminary data.</text>
</comment>
<reference evidence="1 2" key="1">
    <citation type="submission" date="2015-01" db="EMBL/GenBank/DDBJ databases">
        <title>Evolution of Trichinella species and genotypes.</title>
        <authorList>
            <person name="Korhonen P.K."/>
            <person name="Edoardo P."/>
            <person name="Giuseppe L.R."/>
            <person name="Gasser R.B."/>
        </authorList>
    </citation>
    <scope>NUCLEOTIDE SEQUENCE [LARGE SCALE GENOMIC DNA]</scope>
    <source>
        <strain evidence="1">ISS1980</strain>
    </source>
</reference>
<dbReference type="AlphaFoldDB" id="A0A0V1M1D4"/>
<name>A0A0V1M1D4_9BILA</name>
<accession>A0A0V1M1D4</accession>